<dbReference type="InterPro" id="IPR033985">
    <property type="entry name" value="SusD-like_N"/>
</dbReference>
<sequence>MKFRPIKNIAYLALASAMLGSFACDSSYLEEVPYGEVAPDEMSKPENIERAIIASYSILNGQFDGASSAFNSPASNWSFGDAISDDAYKGGGGTGDQNQIHQMEIFNTNPTITDVNRKWLALYEGVKRANYALRLLQNSESFDAGLKQSREGELRFLRGHFYFELKKIYHNIPYIDEQAETVDDYYVGNIALTDEELWGKIEEDFSAAYELLPTDQTDAGRPGKYAAMAYLAKTYAFQEKWQACLDATNEVIASGKYALLPHFRDVFLPENDNSEEIIFAVQHSVNDGEPSNYNGSIGDRLSAPGGPYYNQYGFHRPSQNLINAFETNAEGMPVVGDQLADGDFLDPRLDHTVGRPGIPYLDLNILYEASWARDLSTYGPFAPKKRIVSALSDLQTPTWPYISALNYYIIRYADLLLWKAEAQVALGDLEGARQTVNEVRGRAAESQVVTQLDSDQPADNYRVAMYDEPWTDAAQAQALVRLERRLELAMEGHRFFDLVRWGVAAETMNNYLEEEKQIRSHLINATFVAGKHEYFPIPQTYLDMMGPDLAEQNPNY</sequence>
<name>A0ABQ1V6M3_9BACT</name>
<feature type="domain" description="RagB/SusD" evidence="7">
    <location>
        <begin position="276"/>
        <end position="556"/>
    </location>
</feature>
<keyword evidence="4" id="KW-0472">Membrane</keyword>
<dbReference type="PROSITE" id="PS51257">
    <property type="entry name" value="PROKAR_LIPOPROTEIN"/>
    <property type="match status" value="1"/>
</dbReference>
<feature type="domain" description="SusD-like N-terminal" evidence="8">
    <location>
        <begin position="111"/>
        <end position="235"/>
    </location>
</feature>
<dbReference type="EMBL" id="BMIU01000016">
    <property type="protein sequence ID" value="GGF40069.1"/>
    <property type="molecule type" value="Genomic_DNA"/>
</dbReference>
<evidence type="ECO:0000313" key="10">
    <source>
        <dbReference type="Proteomes" id="UP000647339"/>
    </source>
</evidence>
<dbReference type="Pfam" id="PF14322">
    <property type="entry name" value="SusD-like_3"/>
    <property type="match status" value="1"/>
</dbReference>
<dbReference type="Pfam" id="PF07980">
    <property type="entry name" value="SusD_RagB"/>
    <property type="match status" value="1"/>
</dbReference>
<evidence type="ECO:0000256" key="6">
    <source>
        <dbReference type="SAM" id="SignalP"/>
    </source>
</evidence>
<comment type="caution">
    <text evidence="9">The sequence shown here is derived from an EMBL/GenBank/DDBJ whole genome shotgun (WGS) entry which is preliminary data.</text>
</comment>
<protein>
    <submittedName>
        <fullName evidence="9">Glycan metabolism protein RagB</fullName>
    </submittedName>
</protein>
<dbReference type="InterPro" id="IPR011990">
    <property type="entry name" value="TPR-like_helical_dom_sf"/>
</dbReference>
<keyword evidence="5" id="KW-0998">Cell outer membrane</keyword>
<comment type="subcellular location">
    <subcellularLocation>
        <location evidence="1">Cell outer membrane</location>
    </subcellularLocation>
</comment>
<accession>A0ABQ1V6M3</accession>
<dbReference type="InterPro" id="IPR012944">
    <property type="entry name" value="SusD_RagB_dom"/>
</dbReference>
<dbReference type="Proteomes" id="UP000647339">
    <property type="component" value="Unassembled WGS sequence"/>
</dbReference>
<evidence type="ECO:0000259" key="7">
    <source>
        <dbReference type="Pfam" id="PF07980"/>
    </source>
</evidence>
<dbReference type="RefSeq" id="WP_137404799.1">
    <property type="nucleotide sequence ID" value="NZ_BMIU01000016.1"/>
</dbReference>
<evidence type="ECO:0000256" key="2">
    <source>
        <dbReference type="ARBA" id="ARBA00006275"/>
    </source>
</evidence>
<evidence type="ECO:0000256" key="3">
    <source>
        <dbReference type="ARBA" id="ARBA00022729"/>
    </source>
</evidence>
<reference evidence="10" key="1">
    <citation type="journal article" date="2019" name="Int. J. Syst. Evol. Microbiol.">
        <title>The Global Catalogue of Microorganisms (GCM) 10K type strain sequencing project: providing services to taxonomists for standard genome sequencing and annotation.</title>
        <authorList>
            <consortium name="The Broad Institute Genomics Platform"/>
            <consortium name="The Broad Institute Genome Sequencing Center for Infectious Disease"/>
            <person name="Wu L."/>
            <person name="Ma J."/>
        </authorList>
    </citation>
    <scope>NUCLEOTIDE SEQUENCE [LARGE SCALE GENOMIC DNA]</scope>
    <source>
        <strain evidence="10">CGMCC 1.15407</strain>
    </source>
</reference>
<evidence type="ECO:0000256" key="4">
    <source>
        <dbReference type="ARBA" id="ARBA00023136"/>
    </source>
</evidence>
<feature type="chain" id="PRO_5047359589" evidence="6">
    <location>
        <begin position="24"/>
        <end position="556"/>
    </location>
</feature>
<feature type="signal peptide" evidence="6">
    <location>
        <begin position="1"/>
        <end position="23"/>
    </location>
</feature>
<gene>
    <name evidence="9" type="ORF">GCM10011339_30750</name>
</gene>
<dbReference type="Gene3D" id="1.25.40.390">
    <property type="match status" value="1"/>
</dbReference>
<organism evidence="9 10">
    <name type="scientific">Echinicola rosea</name>
    <dbReference type="NCBI Taxonomy" id="1807691"/>
    <lineage>
        <taxon>Bacteria</taxon>
        <taxon>Pseudomonadati</taxon>
        <taxon>Bacteroidota</taxon>
        <taxon>Cytophagia</taxon>
        <taxon>Cytophagales</taxon>
        <taxon>Cyclobacteriaceae</taxon>
        <taxon>Echinicola</taxon>
    </lineage>
</organism>
<evidence type="ECO:0000313" key="9">
    <source>
        <dbReference type="EMBL" id="GGF40069.1"/>
    </source>
</evidence>
<evidence type="ECO:0000256" key="1">
    <source>
        <dbReference type="ARBA" id="ARBA00004442"/>
    </source>
</evidence>
<keyword evidence="3 6" id="KW-0732">Signal</keyword>
<evidence type="ECO:0000259" key="8">
    <source>
        <dbReference type="Pfam" id="PF14322"/>
    </source>
</evidence>
<proteinExistence type="inferred from homology"/>
<evidence type="ECO:0000256" key="5">
    <source>
        <dbReference type="ARBA" id="ARBA00023237"/>
    </source>
</evidence>
<keyword evidence="10" id="KW-1185">Reference proteome</keyword>
<dbReference type="SUPFAM" id="SSF48452">
    <property type="entry name" value="TPR-like"/>
    <property type="match status" value="1"/>
</dbReference>
<comment type="similarity">
    <text evidence="2">Belongs to the SusD family.</text>
</comment>